<dbReference type="InterPro" id="IPR009563">
    <property type="entry name" value="SSSCA1"/>
</dbReference>
<dbReference type="Pfam" id="PF06677">
    <property type="entry name" value="Auto_anti-p27"/>
    <property type="match status" value="1"/>
</dbReference>
<feature type="region of interest" description="Disordered" evidence="1">
    <location>
        <begin position="110"/>
        <end position="149"/>
    </location>
</feature>
<reference evidence="2" key="1">
    <citation type="submission" date="2021-02" db="EMBL/GenBank/DDBJ databases">
        <authorList>
            <person name="Nowell W R."/>
        </authorList>
    </citation>
    <scope>NUCLEOTIDE SEQUENCE</scope>
</reference>
<evidence type="ECO:0000256" key="1">
    <source>
        <dbReference type="SAM" id="MobiDB-lite"/>
    </source>
</evidence>
<proteinExistence type="predicted"/>
<dbReference type="PANTHER" id="PTHR16537">
    <property type="entry name" value="SJOEGREN SYNDROME/SCLERODERMA AUTOANTIGEN 1"/>
    <property type="match status" value="1"/>
</dbReference>
<feature type="compositionally biased region" description="Basic residues" evidence="1">
    <location>
        <begin position="131"/>
        <end position="144"/>
    </location>
</feature>
<evidence type="ECO:0008006" key="4">
    <source>
        <dbReference type="Google" id="ProtNLM"/>
    </source>
</evidence>
<protein>
    <recommendedName>
        <fullName evidence="4">Sjoegren syndrome/scleroderma autoantigen 1</fullName>
    </recommendedName>
</protein>
<gene>
    <name evidence="2" type="ORF">XAT740_LOCUS46232</name>
</gene>
<dbReference type="PANTHER" id="PTHR16537:SF1">
    <property type="entry name" value="PROTEIN ZNRD2"/>
    <property type="match status" value="1"/>
</dbReference>
<comment type="caution">
    <text evidence="2">The sequence shown here is derived from an EMBL/GenBank/DDBJ whole genome shotgun (WGS) entry which is preliminary data.</text>
</comment>
<evidence type="ECO:0000313" key="3">
    <source>
        <dbReference type="Proteomes" id="UP000663828"/>
    </source>
</evidence>
<name>A0A815ZV52_ADIRI</name>
<dbReference type="InterPro" id="IPR051888">
    <property type="entry name" value="UPF0148_domain"/>
</dbReference>
<dbReference type="AlphaFoldDB" id="A0A815ZV52"/>
<accession>A0A815ZV52</accession>
<dbReference type="EMBL" id="CAJNOR010006173">
    <property type="protein sequence ID" value="CAF1587868.1"/>
    <property type="molecule type" value="Genomic_DNA"/>
</dbReference>
<evidence type="ECO:0000313" key="2">
    <source>
        <dbReference type="EMBL" id="CAF1587868.1"/>
    </source>
</evidence>
<dbReference type="Proteomes" id="UP000663828">
    <property type="component" value="Unassembled WGS sequence"/>
</dbReference>
<sequence>MDLVEFTFEHEKRSLAMDKPQTNGHSLLQNGSDEEFELMGDMPREDPIILERRRSRNNEITKKLGAYLLKGYCMLSDACPDCDCILLRTPERELLCVGCAEVDVDNDKAEKEPAIVEKGTQETSAESNTKKKERVKRTKKRSKKTSSTFDGEVAPIESTSYSAQLENKLKWAVDELAKSQSPNRITAMCTVICKLTESIKALKEYETASV</sequence>
<keyword evidence="3" id="KW-1185">Reference proteome</keyword>
<organism evidence="2 3">
    <name type="scientific">Adineta ricciae</name>
    <name type="common">Rotifer</name>
    <dbReference type="NCBI Taxonomy" id="249248"/>
    <lineage>
        <taxon>Eukaryota</taxon>
        <taxon>Metazoa</taxon>
        <taxon>Spiralia</taxon>
        <taxon>Gnathifera</taxon>
        <taxon>Rotifera</taxon>
        <taxon>Eurotatoria</taxon>
        <taxon>Bdelloidea</taxon>
        <taxon>Adinetida</taxon>
        <taxon>Adinetidae</taxon>
        <taxon>Adineta</taxon>
    </lineage>
</organism>